<evidence type="ECO:0000256" key="6">
    <source>
        <dbReference type="ARBA" id="ARBA00022723"/>
    </source>
</evidence>
<dbReference type="Gene3D" id="3.10.520.10">
    <property type="entry name" value="ApbE-like domains"/>
    <property type="match status" value="1"/>
</dbReference>
<name>A0ABS9KSZ3_9BACT</name>
<dbReference type="Proteomes" id="UP001165367">
    <property type="component" value="Unassembled WGS sequence"/>
</dbReference>
<sequence>MSRCFLILICCIAFFVLPAFNTARGKELLPFYVEGIAQGTTYHITYYAESERVSKSQVDSVFKSIDRSLSIYQPGSLINRFNESADGILMDQHLRNVVKKSMFIGRSTNGVFDITVLPLVQAWGFGVNRKVTPPDSVAIRSLLDCVGSAKLLIKGNYLEKRNACVKIDVNGIAQGYSVDVLAGFFETKNVRNYLVEVGGEIRVRGKKYPGASAMRIGIEAPAKTATDSQILQHVMEIPGGAVTTSGNYRKYHASDGKKITHLISPATGYPFTNELLSVTVWARDAITADGYDNALMGMGLKEAFAFLSKHRDIEAFFIYKDNSGMIRDTATAKFYQQIIK</sequence>
<dbReference type="RefSeq" id="WP_237873046.1">
    <property type="nucleotide sequence ID" value="NZ_JAKLTR010000008.1"/>
</dbReference>
<keyword evidence="7 11" id="KW-0274">FAD</keyword>
<protein>
    <recommendedName>
        <fullName evidence="3 11">FAD:protein FMN transferase</fullName>
        <ecNumber evidence="2 11">2.7.1.180</ecNumber>
    </recommendedName>
    <alternativeName>
        <fullName evidence="9 11">Flavin transferase</fullName>
    </alternativeName>
</protein>
<dbReference type="PANTHER" id="PTHR30040">
    <property type="entry name" value="THIAMINE BIOSYNTHESIS LIPOPROTEIN APBE"/>
    <property type="match status" value="1"/>
</dbReference>
<dbReference type="Pfam" id="PF02424">
    <property type="entry name" value="ApbE"/>
    <property type="match status" value="1"/>
</dbReference>
<evidence type="ECO:0000313" key="13">
    <source>
        <dbReference type="Proteomes" id="UP001165367"/>
    </source>
</evidence>
<dbReference type="EC" id="2.7.1.180" evidence="2 11"/>
<evidence type="ECO:0000256" key="8">
    <source>
        <dbReference type="ARBA" id="ARBA00022842"/>
    </source>
</evidence>
<keyword evidence="5 11" id="KW-0808">Transferase</keyword>
<evidence type="ECO:0000313" key="12">
    <source>
        <dbReference type="EMBL" id="MCG2615449.1"/>
    </source>
</evidence>
<gene>
    <name evidence="12" type="ORF">LZZ85_14210</name>
</gene>
<evidence type="ECO:0000256" key="5">
    <source>
        <dbReference type="ARBA" id="ARBA00022679"/>
    </source>
</evidence>
<reference evidence="12" key="1">
    <citation type="submission" date="2022-01" db="EMBL/GenBank/DDBJ databases">
        <authorList>
            <person name="Jo J.-H."/>
            <person name="Im W.-T."/>
        </authorList>
    </citation>
    <scope>NUCLEOTIDE SEQUENCE</scope>
    <source>
        <strain evidence="12">NA20</strain>
    </source>
</reference>
<keyword evidence="4 11" id="KW-0285">Flavoprotein</keyword>
<evidence type="ECO:0000256" key="4">
    <source>
        <dbReference type="ARBA" id="ARBA00022630"/>
    </source>
</evidence>
<evidence type="ECO:0000256" key="10">
    <source>
        <dbReference type="ARBA" id="ARBA00048540"/>
    </source>
</evidence>
<dbReference type="InterPro" id="IPR024932">
    <property type="entry name" value="ApbE"/>
</dbReference>
<comment type="cofactor">
    <cofactor evidence="1">
        <name>Mg(2+)</name>
        <dbReference type="ChEBI" id="CHEBI:18420"/>
    </cofactor>
</comment>
<comment type="similarity">
    <text evidence="11">Belongs to the ApbE family.</text>
</comment>
<dbReference type="PANTHER" id="PTHR30040:SF2">
    <property type="entry name" value="FAD:PROTEIN FMN TRANSFERASE"/>
    <property type="match status" value="1"/>
</dbReference>
<organism evidence="12 13">
    <name type="scientific">Terrimonas ginsenosidimutans</name>
    <dbReference type="NCBI Taxonomy" id="2908004"/>
    <lineage>
        <taxon>Bacteria</taxon>
        <taxon>Pseudomonadati</taxon>
        <taxon>Bacteroidota</taxon>
        <taxon>Chitinophagia</taxon>
        <taxon>Chitinophagales</taxon>
        <taxon>Chitinophagaceae</taxon>
        <taxon>Terrimonas</taxon>
    </lineage>
</organism>
<evidence type="ECO:0000256" key="9">
    <source>
        <dbReference type="ARBA" id="ARBA00031306"/>
    </source>
</evidence>
<dbReference type="EMBL" id="JAKLTR010000008">
    <property type="protein sequence ID" value="MCG2615449.1"/>
    <property type="molecule type" value="Genomic_DNA"/>
</dbReference>
<keyword evidence="13" id="KW-1185">Reference proteome</keyword>
<evidence type="ECO:0000256" key="2">
    <source>
        <dbReference type="ARBA" id="ARBA00011955"/>
    </source>
</evidence>
<keyword evidence="8 11" id="KW-0460">Magnesium</keyword>
<dbReference type="InterPro" id="IPR003374">
    <property type="entry name" value="ApbE-like_sf"/>
</dbReference>
<keyword evidence="6 11" id="KW-0479">Metal-binding</keyword>
<dbReference type="GO" id="GO:0016740">
    <property type="term" value="F:transferase activity"/>
    <property type="evidence" value="ECO:0007669"/>
    <property type="project" value="UniProtKB-KW"/>
</dbReference>
<evidence type="ECO:0000256" key="3">
    <source>
        <dbReference type="ARBA" id="ARBA00016337"/>
    </source>
</evidence>
<comment type="catalytic activity">
    <reaction evidence="10 11">
        <text>L-threonyl-[protein] + FAD = FMN-L-threonyl-[protein] + AMP + H(+)</text>
        <dbReference type="Rhea" id="RHEA:36847"/>
        <dbReference type="Rhea" id="RHEA-COMP:11060"/>
        <dbReference type="Rhea" id="RHEA-COMP:11061"/>
        <dbReference type="ChEBI" id="CHEBI:15378"/>
        <dbReference type="ChEBI" id="CHEBI:30013"/>
        <dbReference type="ChEBI" id="CHEBI:57692"/>
        <dbReference type="ChEBI" id="CHEBI:74257"/>
        <dbReference type="ChEBI" id="CHEBI:456215"/>
        <dbReference type="EC" id="2.7.1.180"/>
    </reaction>
</comment>
<evidence type="ECO:0000256" key="11">
    <source>
        <dbReference type="PIRNR" id="PIRNR006268"/>
    </source>
</evidence>
<proteinExistence type="inferred from homology"/>
<comment type="caution">
    <text evidence="12">The sequence shown here is derived from an EMBL/GenBank/DDBJ whole genome shotgun (WGS) entry which is preliminary data.</text>
</comment>
<accession>A0ABS9KSZ3</accession>
<dbReference type="SUPFAM" id="SSF143631">
    <property type="entry name" value="ApbE-like"/>
    <property type="match status" value="1"/>
</dbReference>
<evidence type="ECO:0000256" key="1">
    <source>
        <dbReference type="ARBA" id="ARBA00001946"/>
    </source>
</evidence>
<dbReference type="PIRSF" id="PIRSF006268">
    <property type="entry name" value="ApbE"/>
    <property type="match status" value="1"/>
</dbReference>
<evidence type="ECO:0000256" key="7">
    <source>
        <dbReference type="ARBA" id="ARBA00022827"/>
    </source>
</evidence>